<dbReference type="GO" id="GO:0032259">
    <property type="term" value="P:methylation"/>
    <property type="evidence" value="ECO:0007669"/>
    <property type="project" value="UniProtKB-KW"/>
</dbReference>
<dbReference type="Proteomes" id="UP000230251">
    <property type="component" value="Unassembled WGS sequence"/>
</dbReference>
<organism evidence="4 5">
    <name type="scientific">Candidatus Uhrbacteria bacterium CG_4_9_14_0_2_um_filter_41_50</name>
    <dbReference type="NCBI Taxonomy" id="1975031"/>
    <lineage>
        <taxon>Bacteria</taxon>
        <taxon>Candidatus Uhriibacteriota</taxon>
    </lineage>
</organism>
<evidence type="ECO:0000256" key="2">
    <source>
        <dbReference type="ARBA" id="ARBA00022679"/>
    </source>
</evidence>
<keyword evidence="2" id="KW-0808">Transferase</keyword>
<keyword evidence="3" id="KW-0949">S-adenosyl-L-methionine</keyword>
<name>A0A2M8ENW4_9BACT</name>
<gene>
    <name evidence="4" type="ORF">CO057_03130</name>
</gene>
<dbReference type="AlphaFoldDB" id="A0A2M8ENW4"/>
<evidence type="ECO:0000313" key="5">
    <source>
        <dbReference type="Proteomes" id="UP000230251"/>
    </source>
</evidence>
<proteinExistence type="predicted"/>
<evidence type="ECO:0000313" key="4">
    <source>
        <dbReference type="EMBL" id="PJC24381.1"/>
    </source>
</evidence>
<reference evidence="5" key="1">
    <citation type="submission" date="2017-09" db="EMBL/GenBank/DDBJ databases">
        <title>Depth-based differentiation of microbial function through sediment-hosted aquifers and enrichment of novel symbionts in the deep terrestrial subsurface.</title>
        <authorList>
            <person name="Probst A.J."/>
            <person name="Ladd B."/>
            <person name="Jarett J.K."/>
            <person name="Geller-Mcgrath D.E."/>
            <person name="Sieber C.M.K."/>
            <person name="Emerson J.B."/>
            <person name="Anantharaman K."/>
            <person name="Thomas B.C."/>
            <person name="Malmstrom R."/>
            <person name="Stieglmeier M."/>
            <person name="Klingl A."/>
            <person name="Woyke T."/>
            <person name="Ryan C.M."/>
            <person name="Banfield J.F."/>
        </authorList>
    </citation>
    <scope>NUCLEOTIDE SEQUENCE [LARGE SCALE GENOMIC DNA]</scope>
</reference>
<evidence type="ECO:0000256" key="1">
    <source>
        <dbReference type="ARBA" id="ARBA00022603"/>
    </source>
</evidence>
<sequence>MKLAKSQTKFNLFSNDIVESLDLKNPYFSSHLITYIGNKRRLLPFLYKAFLDIRKKIGKDKLVILDGFVGSGSSARLLKAFASELHVNDLEDYSEAVNRAYLANKSEIDFEKLKGYIDWLNKNKLKLKSKKAGFIETHYAPKNDNDVKQGERVFYTNTNAKIIDNVRKLIEEIPEPYKSFCLASLIVKASVHNNTSGVFKGFHKKNGIGHFGGQGENALQRIKQEISLDVPIFSDFECSIHVHKRDTNELVKDKKLPVFDLVYYDPPYNQHPYGSNYFMLNIINEGKPREIQDGVSGISKEWNKSAYNKRKIAEEAMENLLENTRAKFIAISYNDEGIIPIDSFKAILSKHGKWELMDQDYNTYRGSRNLKDRNIKVKELLWILEKNI</sequence>
<dbReference type="Pfam" id="PF02086">
    <property type="entry name" value="MethyltransfD12"/>
    <property type="match status" value="1"/>
</dbReference>
<keyword evidence="1 4" id="KW-0489">Methyltransferase</keyword>
<accession>A0A2M8ENW4</accession>
<comment type="caution">
    <text evidence="4">The sequence shown here is derived from an EMBL/GenBank/DDBJ whole genome shotgun (WGS) entry which is preliminary data.</text>
</comment>
<dbReference type="EMBL" id="PFSI01000048">
    <property type="protein sequence ID" value="PJC24381.1"/>
    <property type="molecule type" value="Genomic_DNA"/>
</dbReference>
<dbReference type="GO" id="GO:0009307">
    <property type="term" value="P:DNA restriction-modification system"/>
    <property type="evidence" value="ECO:0007669"/>
    <property type="project" value="InterPro"/>
</dbReference>
<dbReference type="GO" id="GO:0009007">
    <property type="term" value="F:site-specific DNA-methyltransferase (adenine-specific) activity"/>
    <property type="evidence" value="ECO:0007669"/>
    <property type="project" value="UniProtKB-EC"/>
</dbReference>
<protein>
    <submittedName>
        <fullName evidence="4">DNA modification methylase</fullName>
    </submittedName>
</protein>
<dbReference type="SUPFAM" id="SSF53335">
    <property type="entry name" value="S-adenosyl-L-methionine-dependent methyltransferases"/>
    <property type="match status" value="1"/>
</dbReference>
<dbReference type="InterPro" id="IPR012327">
    <property type="entry name" value="MeTrfase_D12"/>
</dbReference>
<dbReference type="InterPro" id="IPR029063">
    <property type="entry name" value="SAM-dependent_MTases_sf"/>
</dbReference>
<evidence type="ECO:0000256" key="3">
    <source>
        <dbReference type="ARBA" id="ARBA00022691"/>
    </source>
</evidence>